<dbReference type="AlphaFoldDB" id="A0A8E6B4S8"/>
<dbReference type="SMART" id="SM00460">
    <property type="entry name" value="TGc"/>
    <property type="match status" value="1"/>
</dbReference>
<gene>
    <name evidence="2" type="ORF">KIH39_24440</name>
</gene>
<dbReference type="RefSeq" id="WP_213496443.1">
    <property type="nucleotide sequence ID" value="NZ_CP074694.1"/>
</dbReference>
<dbReference type="SUPFAM" id="SSF54001">
    <property type="entry name" value="Cysteine proteinases"/>
    <property type="match status" value="1"/>
</dbReference>
<dbReference type="Proteomes" id="UP000676194">
    <property type="component" value="Chromosome"/>
</dbReference>
<reference evidence="2" key="1">
    <citation type="submission" date="2021-05" db="EMBL/GenBank/DDBJ databases">
        <title>Complete genome sequence of the cellulolytic planctomycete Telmatocola sphagniphila SP2T and characterization of the first cellulase from planctomycetes.</title>
        <authorList>
            <person name="Rakitin A.L."/>
            <person name="Beletsky A.V."/>
            <person name="Naumoff D.G."/>
            <person name="Kulichevskaya I.S."/>
            <person name="Mardanov A.V."/>
            <person name="Ravin N.V."/>
            <person name="Dedysh S.N."/>
        </authorList>
    </citation>
    <scope>NUCLEOTIDE SEQUENCE</scope>
    <source>
        <strain evidence="2">SP2T</strain>
    </source>
</reference>
<accession>A0A8E6B4S8</accession>
<dbReference type="Gene3D" id="3.10.620.30">
    <property type="match status" value="1"/>
</dbReference>
<dbReference type="KEGG" id="tsph:KIH39_24440"/>
<keyword evidence="3" id="KW-1185">Reference proteome</keyword>
<dbReference type="Pfam" id="PF08379">
    <property type="entry name" value="Bact_transglu_N"/>
    <property type="match status" value="1"/>
</dbReference>
<dbReference type="Pfam" id="PF01841">
    <property type="entry name" value="Transglut_core"/>
    <property type="match status" value="1"/>
</dbReference>
<dbReference type="InterPro" id="IPR002931">
    <property type="entry name" value="Transglutaminase-like"/>
</dbReference>
<name>A0A8E6B4S8_9BACT</name>
<evidence type="ECO:0000259" key="1">
    <source>
        <dbReference type="SMART" id="SM00460"/>
    </source>
</evidence>
<dbReference type="InterPro" id="IPR013589">
    <property type="entry name" value="Bac_transglu_N"/>
</dbReference>
<dbReference type="EMBL" id="CP074694">
    <property type="protein sequence ID" value="QVL31948.1"/>
    <property type="molecule type" value="Genomic_DNA"/>
</dbReference>
<dbReference type="PANTHER" id="PTHR33490">
    <property type="entry name" value="BLR5614 PROTEIN-RELATED"/>
    <property type="match status" value="1"/>
</dbReference>
<dbReference type="InterPro" id="IPR038765">
    <property type="entry name" value="Papain-like_cys_pep_sf"/>
</dbReference>
<evidence type="ECO:0000313" key="2">
    <source>
        <dbReference type="EMBL" id="QVL31948.1"/>
    </source>
</evidence>
<protein>
    <submittedName>
        <fullName evidence="2">Transglutaminase family protein</fullName>
    </submittedName>
</protein>
<evidence type="ECO:0000313" key="3">
    <source>
        <dbReference type="Proteomes" id="UP000676194"/>
    </source>
</evidence>
<organism evidence="2 3">
    <name type="scientific">Telmatocola sphagniphila</name>
    <dbReference type="NCBI Taxonomy" id="1123043"/>
    <lineage>
        <taxon>Bacteria</taxon>
        <taxon>Pseudomonadati</taxon>
        <taxon>Planctomycetota</taxon>
        <taxon>Planctomycetia</taxon>
        <taxon>Gemmatales</taxon>
        <taxon>Gemmataceae</taxon>
    </lineage>
</organism>
<feature type="domain" description="Transglutaminase-like" evidence="1">
    <location>
        <begin position="176"/>
        <end position="246"/>
    </location>
</feature>
<proteinExistence type="predicted"/>
<dbReference type="PANTHER" id="PTHR33490:SF7">
    <property type="entry name" value="BLR2979 PROTEIN"/>
    <property type="match status" value="1"/>
</dbReference>
<sequence>MIYQISHKTIYDYSDPVSLCHNLVHLKPRNGALQHTLDFLLTVEPEPAVMSESVDFFGNLTTHFTLQEPHRKLVILSEHRTEVLTGSTPDPAGTIPWEEAAARIRMARDPAALDALQYTFDSPYVGRNEELATFARISFTPGRPLLEAVMDLTNRIHTEFEYDPHSTNLSTPLLEVLRTRKGVCQDFTQLEMGCLRSLGLATRYISGYLMTIPAPGKPRLVGADATHAWLSVYVPGYDWIGIDPTNDLIPADQHILVAWGRDYDDVSPIKGVIMGGGQHTVTVSVDVLPV</sequence>